<dbReference type="InterPro" id="IPR013162">
    <property type="entry name" value="CD80_C2-set"/>
</dbReference>
<evidence type="ECO:0000313" key="3">
    <source>
        <dbReference type="EMBL" id="KAH3810991.1"/>
    </source>
</evidence>
<dbReference type="Proteomes" id="UP000828390">
    <property type="component" value="Unassembled WGS sequence"/>
</dbReference>
<name>A0A9D4G5V9_DREPO</name>
<evidence type="ECO:0000313" key="4">
    <source>
        <dbReference type="Proteomes" id="UP000828390"/>
    </source>
</evidence>
<dbReference type="EMBL" id="JAIWYP010000006">
    <property type="protein sequence ID" value="KAH3810991.1"/>
    <property type="molecule type" value="Genomic_DNA"/>
</dbReference>
<dbReference type="Gene3D" id="2.60.40.10">
    <property type="entry name" value="Immunoglobulins"/>
    <property type="match status" value="1"/>
</dbReference>
<dbReference type="InterPro" id="IPR007110">
    <property type="entry name" value="Ig-like_dom"/>
</dbReference>
<reference evidence="3" key="2">
    <citation type="submission" date="2020-11" db="EMBL/GenBank/DDBJ databases">
        <authorList>
            <person name="McCartney M.A."/>
            <person name="Auch B."/>
            <person name="Kono T."/>
            <person name="Mallez S."/>
            <person name="Becker A."/>
            <person name="Gohl D.M."/>
            <person name="Silverstein K.A.T."/>
            <person name="Koren S."/>
            <person name="Bechman K.B."/>
            <person name="Herman A."/>
            <person name="Abrahante J.E."/>
            <person name="Garbe J."/>
        </authorList>
    </citation>
    <scope>NUCLEOTIDE SEQUENCE</scope>
    <source>
        <strain evidence="3">Duluth1</strain>
        <tissue evidence="3">Whole animal</tissue>
    </source>
</reference>
<gene>
    <name evidence="3" type="ORF">DPMN_139391</name>
</gene>
<dbReference type="InterPro" id="IPR013783">
    <property type="entry name" value="Ig-like_fold"/>
</dbReference>
<organism evidence="3 4">
    <name type="scientific">Dreissena polymorpha</name>
    <name type="common">Zebra mussel</name>
    <name type="synonym">Mytilus polymorpha</name>
    <dbReference type="NCBI Taxonomy" id="45954"/>
    <lineage>
        <taxon>Eukaryota</taxon>
        <taxon>Metazoa</taxon>
        <taxon>Spiralia</taxon>
        <taxon>Lophotrochozoa</taxon>
        <taxon>Mollusca</taxon>
        <taxon>Bivalvia</taxon>
        <taxon>Autobranchia</taxon>
        <taxon>Heteroconchia</taxon>
        <taxon>Euheterodonta</taxon>
        <taxon>Imparidentia</taxon>
        <taxon>Neoheterodontei</taxon>
        <taxon>Myida</taxon>
        <taxon>Dreissenoidea</taxon>
        <taxon>Dreissenidae</taxon>
        <taxon>Dreissena</taxon>
    </lineage>
</organism>
<protein>
    <recommendedName>
        <fullName evidence="2">Ig-like domain-containing protein</fullName>
    </recommendedName>
</protein>
<accession>A0A9D4G5V9</accession>
<dbReference type="Pfam" id="PF08205">
    <property type="entry name" value="C2-set_2"/>
    <property type="match status" value="1"/>
</dbReference>
<dbReference type="InterPro" id="IPR036179">
    <property type="entry name" value="Ig-like_dom_sf"/>
</dbReference>
<proteinExistence type="predicted"/>
<dbReference type="PROSITE" id="PS50835">
    <property type="entry name" value="IG_LIKE"/>
    <property type="match status" value="1"/>
</dbReference>
<keyword evidence="4" id="KW-1185">Reference proteome</keyword>
<dbReference type="AlphaFoldDB" id="A0A9D4G5V9"/>
<evidence type="ECO:0000256" key="1">
    <source>
        <dbReference type="ARBA" id="ARBA00023157"/>
    </source>
</evidence>
<reference evidence="3" key="1">
    <citation type="journal article" date="2019" name="bioRxiv">
        <title>The Genome of the Zebra Mussel, Dreissena polymorpha: A Resource for Invasive Species Research.</title>
        <authorList>
            <person name="McCartney M.A."/>
            <person name="Auch B."/>
            <person name="Kono T."/>
            <person name="Mallez S."/>
            <person name="Zhang Y."/>
            <person name="Obille A."/>
            <person name="Becker A."/>
            <person name="Abrahante J.E."/>
            <person name="Garbe J."/>
            <person name="Badalamenti J.P."/>
            <person name="Herman A."/>
            <person name="Mangelson H."/>
            <person name="Liachko I."/>
            <person name="Sullivan S."/>
            <person name="Sone E.D."/>
            <person name="Koren S."/>
            <person name="Silverstein K.A.T."/>
            <person name="Beckman K.B."/>
            <person name="Gohl D.M."/>
        </authorList>
    </citation>
    <scope>NUCLEOTIDE SEQUENCE</scope>
    <source>
        <strain evidence="3">Duluth1</strain>
        <tissue evidence="3">Whole animal</tissue>
    </source>
</reference>
<sequence length="109" mass="12142">MSVRLTPGVQLMSVFENATTTNFTCASSIGRPTPIIHWYLDNYSSDNFTDDVDITSHSTNSTSGDMTISSCILVPSMYYHGQRIYCNAMNGYGRIIADFTPLINILRKC</sequence>
<comment type="caution">
    <text evidence="3">The sequence shown here is derived from an EMBL/GenBank/DDBJ whole genome shotgun (WGS) entry which is preliminary data.</text>
</comment>
<dbReference type="SUPFAM" id="SSF48726">
    <property type="entry name" value="Immunoglobulin"/>
    <property type="match status" value="1"/>
</dbReference>
<feature type="domain" description="Ig-like" evidence="2">
    <location>
        <begin position="7"/>
        <end position="91"/>
    </location>
</feature>
<keyword evidence="1" id="KW-1015">Disulfide bond</keyword>
<evidence type="ECO:0000259" key="2">
    <source>
        <dbReference type="PROSITE" id="PS50835"/>
    </source>
</evidence>